<dbReference type="PANTHER" id="PTHR43420">
    <property type="entry name" value="ACETYLTRANSFERASE"/>
    <property type="match status" value="1"/>
</dbReference>
<dbReference type="Proteomes" id="UP000193077">
    <property type="component" value="Unassembled WGS sequence"/>
</dbReference>
<dbReference type="InterPro" id="IPR016181">
    <property type="entry name" value="Acyl_CoA_acyltransferase"/>
</dbReference>
<evidence type="ECO:0000256" key="1">
    <source>
        <dbReference type="ARBA" id="ARBA00022679"/>
    </source>
</evidence>
<evidence type="ECO:0000259" key="3">
    <source>
        <dbReference type="PROSITE" id="PS51186"/>
    </source>
</evidence>
<reference evidence="4 5" key="1">
    <citation type="submission" date="2017-03" db="EMBL/GenBank/DDBJ databases">
        <authorList>
            <person name="Afonso C.L."/>
            <person name="Miller P.J."/>
            <person name="Scott M.A."/>
            <person name="Spackman E."/>
            <person name="Goraichik I."/>
            <person name="Dimitrov K.M."/>
            <person name="Suarez D.L."/>
            <person name="Swayne D.E."/>
        </authorList>
    </citation>
    <scope>NUCLEOTIDE SEQUENCE [LARGE SCALE GENOMIC DNA]</scope>
    <source>
        <strain evidence="4 5">CECT 7639</strain>
    </source>
</reference>
<dbReference type="Pfam" id="PF00583">
    <property type="entry name" value="Acetyltransf_1"/>
    <property type="match status" value="1"/>
</dbReference>
<dbReference type="AlphaFoldDB" id="A0A1Y5TPD1"/>
<dbReference type="Gene3D" id="3.40.630.30">
    <property type="match status" value="1"/>
</dbReference>
<dbReference type="InterPro" id="IPR000182">
    <property type="entry name" value="GNAT_dom"/>
</dbReference>
<accession>A0A1Y5TPD1</accession>
<name>A0A1Y5TPD1_9RHOB</name>
<feature type="domain" description="N-acetyltransferase" evidence="3">
    <location>
        <begin position="1"/>
        <end position="141"/>
    </location>
</feature>
<keyword evidence="1 4" id="KW-0808">Transferase</keyword>
<protein>
    <submittedName>
        <fullName evidence="4">Ribosomal-protein-alanine N-acetyltransferase</fullName>
    </submittedName>
</protein>
<keyword evidence="5" id="KW-1185">Reference proteome</keyword>
<dbReference type="CDD" id="cd04301">
    <property type="entry name" value="NAT_SF"/>
    <property type="match status" value="1"/>
</dbReference>
<evidence type="ECO:0000313" key="4">
    <source>
        <dbReference type="EMBL" id="SLN66594.1"/>
    </source>
</evidence>
<evidence type="ECO:0000256" key="2">
    <source>
        <dbReference type="ARBA" id="ARBA00023315"/>
    </source>
</evidence>
<proteinExistence type="predicted"/>
<sequence>MTNALTPAQMAVTHKAAFTQSRPWSETEFSDLLSNRFTFAIGDKRCFALIQLIAGEAELLTIATHPGHQRQGLAAMVMTAWHEQAMHQNAERAFLDVAADNAPAIALYRKCGYAPHGRRHGYYKRSAKESIDAIVMQRALP</sequence>
<dbReference type="GO" id="GO:0016747">
    <property type="term" value="F:acyltransferase activity, transferring groups other than amino-acyl groups"/>
    <property type="evidence" value="ECO:0007669"/>
    <property type="project" value="InterPro"/>
</dbReference>
<dbReference type="InterPro" id="IPR050680">
    <property type="entry name" value="YpeA/RimI_acetyltransf"/>
</dbReference>
<dbReference type="PROSITE" id="PS51186">
    <property type="entry name" value="GNAT"/>
    <property type="match status" value="1"/>
</dbReference>
<dbReference type="EMBL" id="FWFO01000004">
    <property type="protein sequence ID" value="SLN66594.1"/>
    <property type="molecule type" value="Genomic_DNA"/>
</dbReference>
<dbReference type="SUPFAM" id="SSF55729">
    <property type="entry name" value="Acyl-CoA N-acyltransferases (Nat)"/>
    <property type="match status" value="1"/>
</dbReference>
<dbReference type="PANTHER" id="PTHR43420:SF44">
    <property type="entry name" value="ACETYLTRANSFERASE YPEA"/>
    <property type="match status" value="1"/>
</dbReference>
<evidence type="ECO:0000313" key="5">
    <source>
        <dbReference type="Proteomes" id="UP000193077"/>
    </source>
</evidence>
<keyword evidence="2" id="KW-0012">Acyltransferase</keyword>
<gene>
    <name evidence="4" type="ORF">TRL7639_03798</name>
</gene>
<organism evidence="4 5">
    <name type="scientific">Falsiruegeria litorea R37</name>
    <dbReference type="NCBI Taxonomy" id="1200284"/>
    <lineage>
        <taxon>Bacteria</taxon>
        <taxon>Pseudomonadati</taxon>
        <taxon>Pseudomonadota</taxon>
        <taxon>Alphaproteobacteria</taxon>
        <taxon>Rhodobacterales</taxon>
        <taxon>Roseobacteraceae</taxon>
        <taxon>Falsiruegeria</taxon>
    </lineage>
</organism>